<sequence>MLIFGIRKLKESFPYIQTILQAISGGMEFLCSQQELFRYVLIGTVYLIEVILFSGILSRLVYIFGGLFFLGFLITVLITIAKDFLCHLATKIPGLALVVNTIISICVFTFLNVTLASVDPFPPVTSFDSNYIKIDQAKSRGWYAGGDGEHNLRRLTKSRDTRWEGIHFQEINLYFETSFIDTMYLKIWGGSDCPEDLRIRFHLEDDSFVDRMVHVDLPAKRFTREWLEIPVEIDNVEYIDVRHVSSYGAPYTTLFGVILADESPEKVQEKRIRAEIEDTIKKEVYDSQIEEFNRILASREDELRKESQLALDEMAAQFASQQEDILEREKLVMEREKRLNGRETGIVSSESSIREEWSLISLMLQEVRELEQNIIDHSSKIVLSESDSIDNTVIVEPESEEQEEEQEEEPIRDKVDGILVDHDTLVEIEKSDAIHHETPISEVTL</sequence>
<protein>
    <recommendedName>
        <fullName evidence="4">F5/8 type C domain-containing protein</fullName>
    </recommendedName>
</protein>
<keyword evidence="1" id="KW-1133">Transmembrane helix</keyword>
<evidence type="ECO:0000313" key="2">
    <source>
        <dbReference type="EMBL" id="GKT34753.1"/>
    </source>
</evidence>
<accession>A0ABQ5KT22</accession>
<keyword evidence="1" id="KW-0472">Membrane</keyword>
<name>A0ABQ5KT22_9EUKA</name>
<keyword evidence="1" id="KW-0812">Transmembrane</keyword>
<proteinExistence type="predicted"/>
<feature type="transmembrane region" description="Helical" evidence="1">
    <location>
        <begin position="36"/>
        <end position="54"/>
    </location>
</feature>
<dbReference type="Proteomes" id="UP001057375">
    <property type="component" value="Unassembled WGS sequence"/>
</dbReference>
<feature type="transmembrane region" description="Helical" evidence="1">
    <location>
        <begin position="92"/>
        <end position="111"/>
    </location>
</feature>
<evidence type="ECO:0000313" key="3">
    <source>
        <dbReference type="Proteomes" id="UP001057375"/>
    </source>
</evidence>
<comment type="caution">
    <text evidence="2">The sequence shown here is derived from an EMBL/GenBank/DDBJ whole genome shotgun (WGS) entry which is preliminary data.</text>
</comment>
<gene>
    <name evidence="2" type="ORF">ADUPG1_008048</name>
</gene>
<keyword evidence="3" id="KW-1185">Reference proteome</keyword>
<evidence type="ECO:0008006" key="4">
    <source>
        <dbReference type="Google" id="ProtNLM"/>
    </source>
</evidence>
<reference evidence="2" key="1">
    <citation type="submission" date="2022-03" db="EMBL/GenBank/DDBJ databases">
        <title>Draft genome sequence of Aduncisulcus paluster, a free-living microaerophilic Fornicata.</title>
        <authorList>
            <person name="Yuyama I."/>
            <person name="Kume K."/>
            <person name="Tamura T."/>
            <person name="Inagaki Y."/>
            <person name="Hashimoto T."/>
        </authorList>
    </citation>
    <scope>NUCLEOTIDE SEQUENCE</scope>
    <source>
        <strain evidence="2">NY0171</strain>
    </source>
</reference>
<feature type="transmembrane region" description="Helical" evidence="1">
    <location>
        <begin position="60"/>
        <end position="80"/>
    </location>
</feature>
<dbReference type="EMBL" id="BQXS01010861">
    <property type="protein sequence ID" value="GKT34753.1"/>
    <property type="molecule type" value="Genomic_DNA"/>
</dbReference>
<organism evidence="2 3">
    <name type="scientific">Aduncisulcus paluster</name>
    <dbReference type="NCBI Taxonomy" id="2918883"/>
    <lineage>
        <taxon>Eukaryota</taxon>
        <taxon>Metamonada</taxon>
        <taxon>Carpediemonas-like organisms</taxon>
        <taxon>Aduncisulcus</taxon>
    </lineage>
</organism>
<evidence type="ECO:0000256" key="1">
    <source>
        <dbReference type="SAM" id="Phobius"/>
    </source>
</evidence>